<comment type="caution">
    <text evidence="6">The sequence shown here is derived from an EMBL/GenBank/DDBJ whole genome shotgun (WGS) entry which is preliminary data.</text>
</comment>
<accession>A0A937R8J6</accession>
<dbReference type="PRINTS" id="PR00035">
    <property type="entry name" value="HTHGNTR"/>
</dbReference>
<dbReference type="InterPro" id="IPR000524">
    <property type="entry name" value="Tscrpt_reg_HTH_GntR"/>
</dbReference>
<gene>
    <name evidence="6" type="ORF">I7412_09330</name>
</gene>
<evidence type="ECO:0000256" key="3">
    <source>
        <dbReference type="ARBA" id="ARBA00023163"/>
    </source>
</evidence>
<evidence type="ECO:0000313" key="6">
    <source>
        <dbReference type="EMBL" id="MBL7627366.1"/>
    </source>
</evidence>
<sequence>MAQAPGARGARAGDSRPVVDRQSSSSQVASYLRASIFAGTLRPGDYVRQNELAKKMGVSRIPVREALVALEREGWISIEPHRGAFVNGFDENSIRDHYALLGELYGLAAERATERGDADGFDALDAAERVLLAADDPDAVRYASATYLHQTLAMARSPRLHSFSRLTIEVVLGNLFAHIPEAVEEHKRGVSAAHRAIRKGDGALAYAEFAALLRGYGDHAVDLLRARGIL</sequence>
<organism evidence="6 7">
    <name type="scientific">Frankia nepalensis</name>
    <dbReference type="NCBI Taxonomy" id="1836974"/>
    <lineage>
        <taxon>Bacteria</taxon>
        <taxon>Bacillati</taxon>
        <taxon>Actinomycetota</taxon>
        <taxon>Actinomycetes</taxon>
        <taxon>Frankiales</taxon>
        <taxon>Frankiaceae</taxon>
        <taxon>Frankia</taxon>
    </lineage>
</organism>
<reference evidence="6" key="1">
    <citation type="submission" date="2020-12" db="EMBL/GenBank/DDBJ databases">
        <title>Genomic characterization of non-nitrogen-fixing Frankia strains.</title>
        <authorList>
            <person name="Carlos-Shanley C."/>
            <person name="Guerra T."/>
            <person name="Hahn D."/>
        </authorList>
    </citation>
    <scope>NUCLEOTIDE SEQUENCE</scope>
    <source>
        <strain evidence="6">CN6</strain>
    </source>
</reference>
<dbReference type="EMBL" id="JAEACQ010000160">
    <property type="protein sequence ID" value="MBL7627366.1"/>
    <property type="molecule type" value="Genomic_DNA"/>
</dbReference>
<dbReference type="Pfam" id="PF00392">
    <property type="entry name" value="GntR"/>
    <property type="match status" value="1"/>
</dbReference>
<dbReference type="InterPro" id="IPR008920">
    <property type="entry name" value="TF_FadR/GntR_C"/>
</dbReference>
<feature type="domain" description="HTH gntR-type" evidence="5">
    <location>
        <begin position="22"/>
        <end position="89"/>
    </location>
</feature>
<dbReference type="Proteomes" id="UP000604475">
    <property type="component" value="Unassembled WGS sequence"/>
</dbReference>
<keyword evidence="2" id="KW-0238">DNA-binding</keyword>
<dbReference type="PANTHER" id="PTHR43537">
    <property type="entry name" value="TRANSCRIPTIONAL REGULATOR, GNTR FAMILY"/>
    <property type="match status" value="1"/>
</dbReference>
<proteinExistence type="predicted"/>
<dbReference type="SUPFAM" id="SSF46785">
    <property type="entry name" value="Winged helix' DNA-binding domain"/>
    <property type="match status" value="1"/>
</dbReference>
<keyword evidence="1" id="KW-0805">Transcription regulation</keyword>
<dbReference type="InterPro" id="IPR036390">
    <property type="entry name" value="WH_DNA-bd_sf"/>
</dbReference>
<dbReference type="GO" id="GO:0003700">
    <property type="term" value="F:DNA-binding transcription factor activity"/>
    <property type="evidence" value="ECO:0007669"/>
    <property type="project" value="InterPro"/>
</dbReference>
<dbReference type="CDD" id="cd07377">
    <property type="entry name" value="WHTH_GntR"/>
    <property type="match status" value="1"/>
</dbReference>
<dbReference type="Gene3D" id="1.10.10.10">
    <property type="entry name" value="Winged helix-like DNA-binding domain superfamily/Winged helix DNA-binding domain"/>
    <property type="match status" value="1"/>
</dbReference>
<dbReference type="InterPro" id="IPR036388">
    <property type="entry name" value="WH-like_DNA-bd_sf"/>
</dbReference>
<keyword evidence="3" id="KW-0804">Transcription</keyword>
<feature type="region of interest" description="Disordered" evidence="4">
    <location>
        <begin position="1"/>
        <end position="24"/>
    </location>
</feature>
<name>A0A937R8J6_9ACTN</name>
<evidence type="ECO:0000256" key="4">
    <source>
        <dbReference type="SAM" id="MobiDB-lite"/>
    </source>
</evidence>
<dbReference type="PANTHER" id="PTHR43537:SF45">
    <property type="entry name" value="GNTR FAMILY REGULATORY PROTEIN"/>
    <property type="match status" value="1"/>
</dbReference>
<feature type="compositionally biased region" description="Low complexity" evidence="4">
    <location>
        <begin position="1"/>
        <end position="10"/>
    </location>
</feature>
<protein>
    <submittedName>
        <fullName evidence="6">GntR family transcriptional regulator</fullName>
    </submittedName>
</protein>
<dbReference type="SMART" id="SM00345">
    <property type="entry name" value="HTH_GNTR"/>
    <property type="match status" value="1"/>
</dbReference>
<evidence type="ECO:0000256" key="2">
    <source>
        <dbReference type="ARBA" id="ARBA00023125"/>
    </source>
</evidence>
<dbReference type="AlphaFoldDB" id="A0A937R8J6"/>
<evidence type="ECO:0000259" key="5">
    <source>
        <dbReference type="PROSITE" id="PS50949"/>
    </source>
</evidence>
<evidence type="ECO:0000313" key="7">
    <source>
        <dbReference type="Proteomes" id="UP000604475"/>
    </source>
</evidence>
<dbReference type="GO" id="GO:0003677">
    <property type="term" value="F:DNA binding"/>
    <property type="evidence" value="ECO:0007669"/>
    <property type="project" value="UniProtKB-KW"/>
</dbReference>
<keyword evidence="7" id="KW-1185">Reference proteome</keyword>
<dbReference type="Gene3D" id="1.20.120.530">
    <property type="entry name" value="GntR ligand-binding domain-like"/>
    <property type="match status" value="1"/>
</dbReference>
<evidence type="ECO:0000256" key="1">
    <source>
        <dbReference type="ARBA" id="ARBA00023015"/>
    </source>
</evidence>
<dbReference type="PROSITE" id="PS50949">
    <property type="entry name" value="HTH_GNTR"/>
    <property type="match status" value="1"/>
</dbReference>